<evidence type="ECO:0000256" key="1">
    <source>
        <dbReference type="ARBA" id="ARBA00022729"/>
    </source>
</evidence>
<feature type="signal peptide" evidence="2">
    <location>
        <begin position="1"/>
        <end position="18"/>
    </location>
</feature>
<dbReference type="KEGG" id="ksn:43588093"/>
<dbReference type="GeneID" id="43588093"/>
<dbReference type="RefSeq" id="XP_065823545.1">
    <property type="nucleotide sequence ID" value="XM_065967473.1"/>
</dbReference>
<evidence type="ECO:0000313" key="4">
    <source>
        <dbReference type="Proteomes" id="UP000322225"/>
    </source>
</evidence>
<organism evidence="3 4">
    <name type="scientific">Kwoniella shandongensis</name>
    <dbReference type="NCBI Taxonomy" id="1734106"/>
    <lineage>
        <taxon>Eukaryota</taxon>
        <taxon>Fungi</taxon>
        <taxon>Dikarya</taxon>
        <taxon>Basidiomycota</taxon>
        <taxon>Agaricomycotina</taxon>
        <taxon>Tremellomycetes</taxon>
        <taxon>Tremellales</taxon>
        <taxon>Cryptococcaceae</taxon>
        <taxon>Kwoniella</taxon>
    </lineage>
</organism>
<dbReference type="InterPro" id="IPR052479">
    <property type="entry name" value="GPI-anchor_Adhesion_Reg"/>
</dbReference>
<proteinExistence type="predicted"/>
<reference evidence="3" key="1">
    <citation type="submission" date="2017-08" db="EMBL/GenBank/DDBJ databases">
        <authorList>
            <person name="Cuomo C."/>
            <person name="Billmyre B."/>
            <person name="Heitman J."/>
        </authorList>
    </citation>
    <scope>NUCLEOTIDE SEQUENCE</scope>
    <source>
        <strain evidence="3">CBS 12478</strain>
    </source>
</reference>
<keyword evidence="1 2" id="KW-0732">Signal</keyword>
<protein>
    <recommendedName>
        <fullName evidence="5">Ser-Thr-rich glycosyl-phosphatidyl-inositol-anchored membrane family-domain-containing protein</fullName>
    </recommendedName>
</protein>
<dbReference type="EMBL" id="CP144057">
    <property type="protein sequence ID" value="WWD19836.1"/>
    <property type="molecule type" value="Genomic_DNA"/>
</dbReference>
<accession>A0AAJ8LMB8</accession>
<evidence type="ECO:0000256" key="2">
    <source>
        <dbReference type="SAM" id="SignalP"/>
    </source>
</evidence>
<keyword evidence="4" id="KW-1185">Reference proteome</keyword>
<dbReference type="PANTHER" id="PTHR35185">
    <property type="entry name" value="SERINE/THREONINE-RICH PROTEIN ADG2-RELATED"/>
    <property type="match status" value="1"/>
</dbReference>
<dbReference type="PANTHER" id="PTHR35185:SF1">
    <property type="entry name" value="UPF0619 GPI-ANCHORED MEMBRANE PROTEIN C1322.10"/>
    <property type="match status" value="1"/>
</dbReference>
<evidence type="ECO:0000313" key="3">
    <source>
        <dbReference type="EMBL" id="WWD19836.1"/>
    </source>
</evidence>
<name>A0AAJ8LMB8_9TREE</name>
<dbReference type="AlphaFoldDB" id="A0AAJ8LMB8"/>
<gene>
    <name evidence="3" type="ORF">CI109_104303</name>
</gene>
<feature type="chain" id="PRO_5042600897" description="Ser-Thr-rich glycosyl-phosphatidyl-inositol-anchored membrane family-domain-containing protein" evidence="2">
    <location>
        <begin position="19"/>
        <end position="199"/>
    </location>
</feature>
<reference evidence="3" key="2">
    <citation type="submission" date="2024-01" db="EMBL/GenBank/DDBJ databases">
        <title>Comparative genomics of Cryptococcus and Kwoniella reveals pathogenesis evolution and contrasting modes of karyotype evolution via chromosome fusion or intercentromeric recombination.</title>
        <authorList>
            <person name="Coelho M.A."/>
            <person name="David-Palma M."/>
            <person name="Shea T."/>
            <person name="Bowers K."/>
            <person name="McGinley-Smith S."/>
            <person name="Mohammad A.W."/>
            <person name="Gnirke A."/>
            <person name="Yurkov A.M."/>
            <person name="Nowrousian M."/>
            <person name="Sun S."/>
            <person name="Cuomo C.A."/>
            <person name="Heitman J."/>
        </authorList>
    </citation>
    <scope>NUCLEOTIDE SEQUENCE</scope>
    <source>
        <strain evidence="3">CBS 12478</strain>
    </source>
</reference>
<evidence type="ECO:0008006" key="5">
    <source>
        <dbReference type="Google" id="ProtNLM"/>
    </source>
</evidence>
<sequence>MLARLIFVALGLITSAQAAITILYPASDTIWYKNNTVNLNWTTSTPDSDIYLFRVLLSNQDQSVLGGNHSIADSTNATADYVRVLLPQLQASKGYVVNFVNTTNEAQVLATSQAFEIADGEVTSTTASASATAATSQSVNIPNANTQTSSATSNPFATSSASSAPSSAASSYKLDSLTGVFVQSCLAIASVCVGMAVAL</sequence>
<dbReference type="Proteomes" id="UP000322225">
    <property type="component" value="Chromosome 7"/>
</dbReference>